<comment type="caution">
    <text evidence="1">The sequence shown here is derived from an EMBL/GenBank/DDBJ whole genome shotgun (WGS) entry which is preliminary data.</text>
</comment>
<reference evidence="1" key="1">
    <citation type="submission" date="2020-08" db="EMBL/GenBank/DDBJ databases">
        <title>Genome sequencing and assembly of the red palm weevil Rhynchophorus ferrugineus.</title>
        <authorList>
            <person name="Dias G.B."/>
            <person name="Bergman C.M."/>
            <person name="Manee M."/>
        </authorList>
    </citation>
    <scope>NUCLEOTIDE SEQUENCE</scope>
    <source>
        <strain evidence="1">AA-2017</strain>
        <tissue evidence="1">Whole larva</tissue>
    </source>
</reference>
<gene>
    <name evidence="1" type="ORF">GWI33_020257</name>
</gene>
<dbReference type="AlphaFoldDB" id="A0A834LZL9"/>
<keyword evidence="2" id="KW-1185">Reference proteome</keyword>
<evidence type="ECO:0000313" key="1">
    <source>
        <dbReference type="EMBL" id="KAF7266426.1"/>
    </source>
</evidence>
<dbReference type="EMBL" id="JAACXV010014546">
    <property type="protein sequence ID" value="KAF7266426.1"/>
    <property type="molecule type" value="Genomic_DNA"/>
</dbReference>
<organism evidence="1 2">
    <name type="scientific">Rhynchophorus ferrugineus</name>
    <name type="common">Red palm weevil</name>
    <name type="synonym">Curculio ferrugineus</name>
    <dbReference type="NCBI Taxonomy" id="354439"/>
    <lineage>
        <taxon>Eukaryota</taxon>
        <taxon>Metazoa</taxon>
        <taxon>Ecdysozoa</taxon>
        <taxon>Arthropoda</taxon>
        <taxon>Hexapoda</taxon>
        <taxon>Insecta</taxon>
        <taxon>Pterygota</taxon>
        <taxon>Neoptera</taxon>
        <taxon>Endopterygota</taxon>
        <taxon>Coleoptera</taxon>
        <taxon>Polyphaga</taxon>
        <taxon>Cucujiformia</taxon>
        <taxon>Curculionidae</taxon>
        <taxon>Dryophthorinae</taxon>
        <taxon>Rhynchophorus</taxon>
    </lineage>
</organism>
<proteinExistence type="predicted"/>
<name>A0A834LZL9_RHYFE</name>
<protein>
    <submittedName>
        <fullName evidence="1">Uncharacterized protein</fullName>
    </submittedName>
</protein>
<dbReference type="Proteomes" id="UP000625711">
    <property type="component" value="Unassembled WGS sequence"/>
</dbReference>
<evidence type="ECO:0000313" key="2">
    <source>
        <dbReference type="Proteomes" id="UP000625711"/>
    </source>
</evidence>
<accession>A0A834LZL9</accession>
<sequence length="82" mass="8550">MVGFADAVVLVGGGFPTTQPPFLVATPSSLQGNHSVSRHSCGIVERIARRFAWDIRRGQIGKWEGGGRLNAVGGTNGTSVGE</sequence>